<reference evidence="1 2" key="1">
    <citation type="submission" date="2020-08" db="EMBL/GenBank/DDBJ databases">
        <title>Genome public.</title>
        <authorList>
            <person name="Liu C."/>
            <person name="Sun Q."/>
        </authorList>
    </citation>
    <scope>NUCLEOTIDE SEQUENCE [LARGE SCALE GENOMIC DNA]</scope>
    <source>
        <strain evidence="1 2">NSJ-27</strain>
    </source>
</reference>
<evidence type="ECO:0000313" key="1">
    <source>
        <dbReference type="EMBL" id="MBC5786767.1"/>
    </source>
</evidence>
<comment type="caution">
    <text evidence="1">The sequence shown here is derived from an EMBL/GenBank/DDBJ whole genome shotgun (WGS) entry which is preliminary data.</text>
</comment>
<protein>
    <submittedName>
        <fullName evidence="1">Uncharacterized protein</fullName>
    </submittedName>
</protein>
<proteinExistence type="predicted"/>
<dbReference type="Proteomes" id="UP000649151">
    <property type="component" value="Unassembled WGS sequence"/>
</dbReference>
<sequence>MKLTEETRNASYRKLNPASRRAIILQTLGNGEMTSREIATKLGYTDMNAVRPRITELMQMGKIIVCGSTFDPVTGRAVAVYRRIKNVK</sequence>
<keyword evidence="2" id="KW-1185">Reference proteome</keyword>
<evidence type="ECO:0000313" key="2">
    <source>
        <dbReference type="Proteomes" id="UP000649151"/>
    </source>
</evidence>
<organism evidence="1 2">
    <name type="scientific">Clostridium facile</name>
    <dbReference type="NCBI Taxonomy" id="2763035"/>
    <lineage>
        <taxon>Bacteria</taxon>
        <taxon>Bacillati</taxon>
        <taxon>Bacillota</taxon>
        <taxon>Clostridia</taxon>
        <taxon>Eubacteriales</taxon>
        <taxon>Clostridiaceae</taxon>
        <taxon>Clostridium</taxon>
    </lineage>
</organism>
<dbReference type="InterPro" id="IPR036390">
    <property type="entry name" value="WH_DNA-bd_sf"/>
</dbReference>
<dbReference type="RefSeq" id="WP_186995997.1">
    <property type="nucleotide sequence ID" value="NZ_JACOQK010000001.1"/>
</dbReference>
<dbReference type="EMBL" id="JACOQK010000001">
    <property type="protein sequence ID" value="MBC5786767.1"/>
    <property type="molecule type" value="Genomic_DNA"/>
</dbReference>
<gene>
    <name evidence="1" type="ORF">H8Z77_01860</name>
</gene>
<dbReference type="SUPFAM" id="SSF46785">
    <property type="entry name" value="Winged helix' DNA-binding domain"/>
    <property type="match status" value="1"/>
</dbReference>
<accession>A0ABR7INS9</accession>
<name>A0ABR7INS9_9CLOT</name>